<evidence type="ECO:0000313" key="8">
    <source>
        <dbReference type="EMBL" id="MEL4305093.1"/>
    </source>
</evidence>
<dbReference type="Pfam" id="PF22703">
    <property type="entry name" value="Cdc6_lid"/>
    <property type="match status" value="1"/>
</dbReference>
<proteinExistence type="inferred from homology"/>
<dbReference type="InterPro" id="IPR015163">
    <property type="entry name" value="Cdc6_C"/>
</dbReference>
<dbReference type="Gene3D" id="1.10.8.60">
    <property type="match status" value="1"/>
</dbReference>
<dbReference type="Gene3D" id="3.40.50.300">
    <property type="entry name" value="P-loop containing nucleotide triphosphate hydrolases"/>
    <property type="match status" value="1"/>
</dbReference>
<evidence type="ECO:0000259" key="6">
    <source>
        <dbReference type="SMART" id="SM00382"/>
    </source>
</evidence>
<dbReference type="InterPro" id="IPR036390">
    <property type="entry name" value="WH_DNA-bd_sf"/>
</dbReference>
<gene>
    <name evidence="8" type="ORF">WOA13_04480</name>
</gene>
<evidence type="ECO:0000259" key="7">
    <source>
        <dbReference type="SMART" id="SM01074"/>
    </source>
</evidence>
<feature type="binding site" evidence="5">
    <location>
        <begin position="62"/>
        <end position="66"/>
    </location>
    <ligand>
        <name>ATP</name>
        <dbReference type="ChEBI" id="CHEBI:30616"/>
    </ligand>
</feature>
<name>A0ABU9KVX6_9EURY</name>
<dbReference type="PANTHER" id="PTHR10763">
    <property type="entry name" value="CELL DIVISION CONTROL PROTEIN 6-RELATED"/>
    <property type="match status" value="1"/>
</dbReference>
<dbReference type="Proteomes" id="UP001396646">
    <property type="component" value="Unassembled WGS sequence"/>
</dbReference>
<evidence type="ECO:0000256" key="4">
    <source>
        <dbReference type="ARBA" id="ARBA00022840"/>
    </source>
</evidence>
<dbReference type="InterPro" id="IPR041664">
    <property type="entry name" value="AAA_16"/>
</dbReference>
<dbReference type="InterPro" id="IPR027417">
    <property type="entry name" value="P-loop_NTPase"/>
</dbReference>
<dbReference type="EMBL" id="JBCAUS010000002">
    <property type="protein sequence ID" value="MEL4305093.1"/>
    <property type="molecule type" value="Genomic_DNA"/>
</dbReference>
<dbReference type="SUPFAM" id="SSF52540">
    <property type="entry name" value="P-loop containing nucleoside triphosphate hydrolases"/>
    <property type="match status" value="1"/>
</dbReference>
<dbReference type="Pfam" id="PF09079">
    <property type="entry name" value="WHD_Cdc6"/>
    <property type="match status" value="1"/>
</dbReference>
<dbReference type="InterPro" id="IPR003593">
    <property type="entry name" value="AAA+_ATPase"/>
</dbReference>
<dbReference type="InterPro" id="IPR036388">
    <property type="entry name" value="WH-like_DNA-bd_sf"/>
</dbReference>
<dbReference type="InterPro" id="IPR014277">
    <property type="entry name" value="Orc1/Cdc6_arc"/>
</dbReference>
<dbReference type="SMART" id="SM00382">
    <property type="entry name" value="AAA"/>
    <property type="match status" value="1"/>
</dbReference>
<evidence type="ECO:0000256" key="2">
    <source>
        <dbReference type="ARBA" id="ARBA00022705"/>
    </source>
</evidence>
<comment type="similarity">
    <text evidence="1 5">Belongs to the CDC6/cdc18 family.</text>
</comment>
<dbReference type="HAMAP" id="MF_01407">
    <property type="entry name" value="ORC1_type_DNA_replic_protein"/>
    <property type="match status" value="1"/>
</dbReference>
<dbReference type="Gene3D" id="1.10.10.10">
    <property type="entry name" value="Winged helix-like DNA-binding domain superfamily/Winged helix DNA-binding domain"/>
    <property type="match status" value="1"/>
</dbReference>
<sequence length="399" mass="44846">MNDIFGTDGIQIFRNRAALSPRYLPDRLIGREKQVTELASLMRPVLHHGEPANVLISGIKGTGKTTVVKFLLKQLSTNIETKDLSAVPIFINCRKISTTSKIILEILNKVSPETEVPRTGLSMGKYYRALWKALNEKRTTIIVVLDEIESLKDKNVLYELSYAGENMSIEEDIFIGIIGISDDIFFYAKAENTVLSALQYRNIIFPPYSEEDVEQILNDRCKIAFVEDAVDKGIVSLCTKLSGVEHDCGKALTLLERAGTIADISNEERVTEKHVLLANEEMGEKDLLTSLENLPINSKLVLLSIIRLTEELNDKVTTGQIEMLYRKYCEQMGTNPLGRTSVSGIVSEFDMMGIISAPVRSRGRHGKTRLVSIRKKPKKIEDILYMDYRLKELCDASII</sequence>
<comment type="caution">
    <text evidence="8">The sequence shown here is derived from an EMBL/GenBank/DDBJ whole genome shotgun (WGS) entry which is preliminary data.</text>
</comment>
<evidence type="ECO:0000256" key="5">
    <source>
        <dbReference type="HAMAP-Rule" id="MF_01407"/>
    </source>
</evidence>
<protein>
    <recommendedName>
        <fullName evidence="5">ORC1-type DNA replication protein</fullName>
    </recommendedName>
</protein>
<feature type="domain" description="AAA+ ATPase" evidence="6">
    <location>
        <begin position="50"/>
        <end position="210"/>
    </location>
</feature>
<feature type="domain" description="Cdc6 C-terminal" evidence="7">
    <location>
        <begin position="302"/>
        <end position="384"/>
    </location>
</feature>
<evidence type="ECO:0000256" key="1">
    <source>
        <dbReference type="ARBA" id="ARBA00006184"/>
    </source>
</evidence>
<dbReference type="InterPro" id="IPR050311">
    <property type="entry name" value="ORC1/CDC6"/>
</dbReference>
<feature type="binding site" evidence="5">
    <location>
        <position position="208"/>
    </location>
    <ligand>
        <name>ATP</name>
        <dbReference type="ChEBI" id="CHEBI:30616"/>
    </ligand>
</feature>
<dbReference type="SMART" id="SM01074">
    <property type="entry name" value="Cdc6_C"/>
    <property type="match status" value="1"/>
</dbReference>
<evidence type="ECO:0000313" key="9">
    <source>
        <dbReference type="Proteomes" id="UP001396646"/>
    </source>
</evidence>
<keyword evidence="3 5" id="KW-0547">Nucleotide-binding</keyword>
<comment type="function">
    <text evidence="5">Involved in regulation of DNA replication.</text>
</comment>
<dbReference type="SUPFAM" id="SSF46785">
    <property type="entry name" value="Winged helix' DNA-binding domain"/>
    <property type="match status" value="1"/>
</dbReference>
<dbReference type="InterPro" id="IPR055237">
    <property type="entry name" value="Cdc6_lid"/>
</dbReference>
<dbReference type="Pfam" id="PF13191">
    <property type="entry name" value="AAA_16"/>
    <property type="match status" value="1"/>
</dbReference>
<evidence type="ECO:0000256" key="3">
    <source>
        <dbReference type="ARBA" id="ARBA00022741"/>
    </source>
</evidence>
<keyword evidence="9" id="KW-1185">Reference proteome</keyword>
<keyword evidence="2 5" id="KW-0235">DNA replication</keyword>
<dbReference type="CDD" id="cd08768">
    <property type="entry name" value="Cdc6_C"/>
    <property type="match status" value="1"/>
</dbReference>
<dbReference type="PANTHER" id="PTHR10763:SF26">
    <property type="entry name" value="CELL DIVISION CONTROL PROTEIN 6 HOMOLOG"/>
    <property type="match status" value="1"/>
</dbReference>
<feature type="binding site" evidence="5">
    <location>
        <position position="220"/>
    </location>
    <ligand>
        <name>ATP</name>
        <dbReference type="ChEBI" id="CHEBI:30616"/>
    </ligand>
</feature>
<dbReference type="RefSeq" id="WP_342126765.1">
    <property type="nucleotide sequence ID" value="NZ_JBCAUS010000002.1"/>
</dbReference>
<dbReference type="NCBIfam" id="TIGR02928">
    <property type="entry name" value="orc1/cdc6 family replication initiation protein"/>
    <property type="match status" value="1"/>
</dbReference>
<organism evidence="8 9">
    <name type="scientific">Methanococcoides cohabitans</name>
    <dbReference type="NCBI Taxonomy" id="3136559"/>
    <lineage>
        <taxon>Archaea</taxon>
        <taxon>Methanobacteriati</taxon>
        <taxon>Methanobacteriota</taxon>
        <taxon>Stenosarchaea group</taxon>
        <taxon>Methanomicrobia</taxon>
        <taxon>Methanosarcinales</taxon>
        <taxon>Methanosarcinaceae</taxon>
        <taxon>Methanococcoides</taxon>
    </lineage>
</organism>
<keyword evidence="4 5" id="KW-0067">ATP-binding</keyword>
<accession>A0ABU9KVX6</accession>
<reference evidence="8 9" key="1">
    <citation type="submission" date="2024-04" db="EMBL/GenBank/DDBJ databases">
        <title>Methanococcoides sp. LMO-2.</title>
        <authorList>
            <person name="Liang L."/>
        </authorList>
    </citation>
    <scope>NUCLEOTIDE SEQUENCE [LARGE SCALE GENOMIC DNA]</scope>
    <source>
        <strain evidence="8 9">LMO-2</strain>
    </source>
</reference>